<comment type="cofactor">
    <cofactor evidence="8">
        <name>a divalent metal cation</name>
        <dbReference type="ChEBI" id="CHEBI:60240"/>
    </cofactor>
    <text evidence="8">Binds 1 divalent metal cation per subunit.</text>
</comment>
<dbReference type="Proteomes" id="UP000199024">
    <property type="component" value="Unassembled WGS sequence"/>
</dbReference>
<evidence type="ECO:0000256" key="3">
    <source>
        <dbReference type="ARBA" id="ARBA00022801"/>
    </source>
</evidence>
<feature type="domain" description="Amidohydrolase-related" evidence="9">
    <location>
        <begin position="38"/>
        <end position="374"/>
    </location>
</feature>
<dbReference type="PANTHER" id="PTHR11113:SF14">
    <property type="entry name" value="N-ACETYLGLUCOSAMINE-6-PHOSPHATE DEACETYLASE"/>
    <property type="match status" value="1"/>
</dbReference>
<dbReference type="InterPro" id="IPR011059">
    <property type="entry name" value="Metal-dep_hydrolase_composite"/>
</dbReference>
<feature type="binding site" evidence="8">
    <location>
        <position position="208"/>
    </location>
    <ligand>
        <name>Zn(2+)</name>
        <dbReference type="ChEBI" id="CHEBI:29105"/>
    </ligand>
</feature>
<dbReference type="PIRSF" id="PIRSF038994">
    <property type="entry name" value="NagA"/>
    <property type="match status" value="1"/>
</dbReference>
<dbReference type="InterPro" id="IPR032466">
    <property type="entry name" value="Metal_Hydrolase"/>
</dbReference>
<evidence type="ECO:0000256" key="5">
    <source>
        <dbReference type="PIRNR" id="PIRNR038994"/>
    </source>
</evidence>
<evidence type="ECO:0000313" key="10">
    <source>
        <dbReference type="EMBL" id="SFS12782.1"/>
    </source>
</evidence>
<evidence type="ECO:0000256" key="7">
    <source>
        <dbReference type="PIRSR" id="PIRSR038994-2"/>
    </source>
</evidence>
<dbReference type="STRING" id="474950.SAMN05421771_2188"/>
<protein>
    <submittedName>
        <fullName evidence="10">N-acetylglucosamine 6-phosphate deacetylase</fullName>
    </submittedName>
</protein>
<feature type="binding site" evidence="7">
    <location>
        <position position="219"/>
    </location>
    <ligand>
        <name>substrate</name>
    </ligand>
</feature>
<proteinExistence type="inferred from homology"/>
<dbReference type="OrthoDB" id="9776488at2"/>
<comment type="similarity">
    <text evidence="1 5">Belongs to the metallo-dependent hydrolases superfamily. NagA family.</text>
</comment>
<evidence type="ECO:0000256" key="8">
    <source>
        <dbReference type="PIRSR" id="PIRSR038994-3"/>
    </source>
</evidence>
<sequence length="385" mass="40314">METICGRDPASGAMLEILVAEGVVTGIRHGVCDADVWIAPGLVDLQVNGYSGIDLNSEACTVHDVCLLVRRLACLGTTTFLPTIITAPVAKMAACLKTIAEARAADAMVRHAIPCVHLEGPHISPLDGYRGAHAVEHVRPPSIEEFALLQAGCGNLIGMVTLSPHWVGSAEFVRALVGQGIVVSLGHTHATGEQIRAAAEAGARLSTHLGNGIAAELPRHPNPLWEQLAEDRLSACFIADGAHLSAATMRAMMRAKGFERCVLVSDAVALAGSPEGAYRADVGGEVVIGPDGAIRLRGSNLLAGSGIVLKDGVARVAAELSLGTALTMATSNPGAFVRARGVLRVGADADLITFRWRSGDTTLQVQDVMVRGRVMQQESEENLSR</sequence>
<dbReference type="Gene3D" id="3.20.20.140">
    <property type="entry name" value="Metal-dependent hydrolases"/>
    <property type="match status" value="1"/>
</dbReference>
<dbReference type="GO" id="GO:0006046">
    <property type="term" value="P:N-acetylglucosamine catabolic process"/>
    <property type="evidence" value="ECO:0007669"/>
    <property type="project" value="TreeGrafter"/>
</dbReference>
<accession>A0A1I6MB38</accession>
<feature type="binding site" evidence="7">
    <location>
        <begin position="211"/>
        <end position="212"/>
    </location>
    <ligand>
        <name>substrate</name>
    </ligand>
</feature>
<gene>
    <name evidence="10" type="ORF">SAMN05421771_2188</name>
</gene>
<feature type="binding site" evidence="7">
    <location>
        <position position="243"/>
    </location>
    <ligand>
        <name>substrate</name>
    </ligand>
</feature>
<dbReference type="GO" id="GO:0046872">
    <property type="term" value="F:metal ion binding"/>
    <property type="evidence" value="ECO:0007669"/>
    <property type="project" value="UniProtKB-KW"/>
</dbReference>
<feature type="binding site" evidence="8">
    <location>
        <position position="187"/>
    </location>
    <ligand>
        <name>Zn(2+)</name>
        <dbReference type="ChEBI" id="CHEBI:29105"/>
    </ligand>
</feature>
<evidence type="ECO:0000256" key="1">
    <source>
        <dbReference type="ARBA" id="ARBA00010716"/>
    </source>
</evidence>
<evidence type="ECO:0000256" key="6">
    <source>
        <dbReference type="PIRSR" id="PIRSR038994-1"/>
    </source>
</evidence>
<dbReference type="PANTHER" id="PTHR11113">
    <property type="entry name" value="N-ACETYLGLUCOSAMINE-6-PHOSPHATE DEACETYLASE"/>
    <property type="match status" value="1"/>
</dbReference>
<dbReference type="Pfam" id="PF01979">
    <property type="entry name" value="Amidohydro_1"/>
    <property type="match status" value="1"/>
</dbReference>
<feature type="binding site" evidence="7">
    <location>
        <begin position="302"/>
        <end position="304"/>
    </location>
    <ligand>
        <name>substrate</name>
    </ligand>
</feature>
<organism evidence="10 11">
    <name type="scientific">Granulicella pectinivorans</name>
    <dbReference type="NCBI Taxonomy" id="474950"/>
    <lineage>
        <taxon>Bacteria</taxon>
        <taxon>Pseudomonadati</taxon>
        <taxon>Acidobacteriota</taxon>
        <taxon>Terriglobia</taxon>
        <taxon>Terriglobales</taxon>
        <taxon>Acidobacteriaceae</taxon>
        <taxon>Granulicella</taxon>
    </lineage>
</organism>
<dbReference type="SUPFAM" id="SSF51556">
    <property type="entry name" value="Metallo-dependent hydrolases"/>
    <property type="match status" value="1"/>
</dbReference>
<dbReference type="GO" id="GO:0008448">
    <property type="term" value="F:N-acetylglucosamine-6-phosphate deacetylase activity"/>
    <property type="evidence" value="ECO:0007669"/>
    <property type="project" value="InterPro"/>
</dbReference>
<feature type="binding site" evidence="8">
    <location>
        <position position="119"/>
    </location>
    <ligand>
        <name>Zn(2+)</name>
        <dbReference type="ChEBI" id="CHEBI:29105"/>
    </ligand>
</feature>
<keyword evidence="4 5" id="KW-0119">Carbohydrate metabolism</keyword>
<dbReference type="AlphaFoldDB" id="A0A1I6MB38"/>
<keyword evidence="3 5" id="KW-0378">Hydrolase</keyword>
<feature type="binding site" evidence="7">
    <location>
        <position position="132"/>
    </location>
    <ligand>
        <name>substrate</name>
    </ligand>
</feature>
<keyword evidence="2 8" id="KW-0479">Metal-binding</keyword>
<dbReference type="SUPFAM" id="SSF51338">
    <property type="entry name" value="Composite domain of metallo-dependent hydrolases"/>
    <property type="match status" value="1"/>
</dbReference>
<dbReference type="InterPro" id="IPR003764">
    <property type="entry name" value="GlcNAc_6-P_deAcase"/>
</dbReference>
<evidence type="ECO:0000313" key="11">
    <source>
        <dbReference type="Proteomes" id="UP000199024"/>
    </source>
</evidence>
<keyword evidence="11" id="KW-1185">Reference proteome</keyword>
<dbReference type="InterPro" id="IPR006680">
    <property type="entry name" value="Amidohydro-rel"/>
</dbReference>
<reference evidence="10 11" key="1">
    <citation type="submission" date="2016-10" db="EMBL/GenBank/DDBJ databases">
        <authorList>
            <person name="de Groot N.N."/>
        </authorList>
    </citation>
    <scope>NUCLEOTIDE SEQUENCE [LARGE SCALE GENOMIC DNA]</scope>
    <source>
        <strain evidence="10 11">DSM 21001</strain>
    </source>
</reference>
<evidence type="ECO:0000259" key="9">
    <source>
        <dbReference type="Pfam" id="PF01979"/>
    </source>
</evidence>
<evidence type="ECO:0000256" key="4">
    <source>
        <dbReference type="ARBA" id="ARBA00023277"/>
    </source>
</evidence>
<dbReference type="EMBL" id="FOZL01000001">
    <property type="protein sequence ID" value="SFS12782.1"/>
    <property type="molecule type" value="Genomic_DNA"/>
</dbReference>
<evidence type="ECO:0000256" key="2">
    <source>
        <dbReference type="ARBA" id="ARBA00022723"/>
    </source>
</evidence>
<name>A0A1I6MB38_9BACT</name>
<dbReference type="RefSeq" id="WP_089839163.1">
    <property type="nucleotide sequence ID" value="NZ_FOZL01000001.1"/>
</dbReference>
<feature type="active site" description="Proton donor/acceptor" evidence="6">
    <location>
        <position position="266"/>
    </location>
</feature>